<keyword evidence="2" id="KW-1185">Reference proteome</keyword>
<comment type="caution">
    <text evidence="1">The sequence shown here is derived from an EMBL/GenBank/DDBJ whole genome shotgun (WGS) entry which is preliminary data.</text>
</comment>
<reference evidence="1 2" key="1">
    <citation type="journal article" date="2019" name="Sci. Rep.">
        <title>Orb-weaving spider Araneus ventricosus genome elucidates the spidroin gene catalogue.</title>
        <authorList>
            <person name="Kono N."/>
            <person name="Nakamura H."/>
            <person name="Ohtoshi R."/>
            <person name="Moran D.A.P."/>
            <person name="Shinohara A."/>
            <person name="Yoshida Y."/>
            <person name="Fujiwara M."/>
            <person name="Mori M."/>
            <person name="Tomita M."/>
            <person name="Arakawa K."/>
        </authorList>
    </citation>
    <scope>NUCLEOTIDE SEQUENCE [LARGE SCALE GENOMIC DNA]</scope>
</reference>
<protein>
    <submittedName>
        <fullName evidence="1">Uncharacterized protein</fullName>
    </submittedName>
</protein>
<dbReference type="AlphaFoldDB" id="A0A4Y2JJ62"/>
<sequence length="113" mass="12673">MGMRSCLISKQSLAFRWDTILVWGRVTPIDERSCLCLRGHRTCSPYWGVIMRGPQYPINCRGGRVFPVCLCWAGVDLWGLSCDYGSTCIDPNIWLVGVLGTKARSGYAAPIEW</sequence>
<evidence type="ECO:0000313" key="2">
    <source>
        <dbReference type="Proteomes" id="UP000499080"/>
    </source>
</evidence>
<proteinExistence type="predicted"/>
<dbReference type="Proteomes" id="UP000499080">
    <property type="component" value="Unassembled WGS sequence"/>
</dbReference>
<gene>
    <name evidence="1" type="ORF">AVEN_63627_1</name>
</gene>
<accession>A0A4Y2JJ62</accession>
<organism evidence="1 2">
    <name type="scientific">Araneus ventricosus</name>
    <name type="common">Orbweaver spider</name>
    <name type="synonym">Epeira ventricosa</name>
    <dbReference type="NCBI Taxonomy" id="182803"/>
    <lineage>
        <taxon>Eukaryota</taxon>
        <taxon>Metazoa</taxon>
        <taxon>Ecdysozoa</taxon>
        <taxon>Arthropoda</taxon>
        <taxon>Chelicerata</taxon>
        <taxon>Arachnida</taxon>
        <taxon>Araneae</taxon>
        <taxon>Araneomorphae</taxon>
        <taxon>Entelegynae</taxon>
        <taxon>Araneoidea</taxon>
        <taxon>Araneidae</taxon>
        <taxon>Araneus</taxon>
    </lineage>
</organism>
<dbReference type="EMBL" id="BGPR01003615">
    <property type="protein sequence ID" value="GBM90383.1"/>
    <property type="molecule type" value="Genomic_DNA"/>
</dbReference>
<evidence type="ECO:0000313" key="1">
    <source>
        <dbReference type="EMBL" id="GBM90383.1"/>
    </source>
</evidence>
<name>A0A4Y2JJ62_ARAVE</name>